<feature type="domain" description="Transcobalamin-like C-terminal" evidence="1">
    <location>
        <begin position="55"/>
        <end position="130"/>
    </location>
</feature>
<accession>A0A6P8J2W2</accession>
<dbReference type="AlphaFoldDB" id="A0A6P8J2W2"/>
<evidence type="ECO:0000313" key="2">
    <source>
        <dbReference type="Proteomes" id="UP000515163"/>
    </source>
</evidence>
<organism evidence="2 3">
    <name type="scientific">Actinia tenebrosa</name>
    <name type="common">Australian red waratah sea anemone</name>
    <dbReference type="NCBI Taxonomy" id="6105"/>
    <lineage>
        <taxon>Eukaryota</taxon>
        <taxon>Metazoa</taxon>
        <taxon>Cnidaria</taxon>
        <taxon>Anthozoa</taxon>
        <taxon>Hexacorallia</taxon>
        <taxon>Actiniaria</taxon>
        <taxon>Actiniidae</taxon>
        <taxon>Actinia</taxon>
    </lineage>
</organism>
<gene>
    <name evidence="3" type="primary">LOC116306082</name>
</gene>
<dbReference type="InParanoid" id="A0A6P8J2W2"/>
<dbReference type="Pfam" id="PF14478">
    <property type="entry name" value="DUF4430"/>
    <property type="match status" value="2"/>
</dbReference>
<name>A0A6P8J2W2_ACTTE</name>
<dbReference type="OrthoDB" id="6084164at2759"/>
<sequence>MCLISNLQNYRRNTTDRQLFKFQKMITVRVKLEFVASGHYPPVPPELTLTVPEGTNLHQILERAAEQDTGYNFTLLTYPHGHMITSICGVHNNPDTNRCWMVYSNPPDALIPSGIDEYQPHDASLITFKFLKIITVRVSLDFTKSGYYSSSPPELTLRVLEGTNLNEILQQAAKKDPAYTNTLEYCPSVAGHRITSICGVHNNPDTNRCWMVYSNQPDALIPSGIDEYQPHDASLITFKFLKIITVRVSMSFRCRSHDNVHLWGAH</sequence>
<dbReference type="PANTHER" id="PTHR10559:SF18">
    <property type="entry name" value="TRANSCOBALAMIN II"/>
    <property type="match status" value="1"/>
</dbReference>
<dbReference type="InterPro" id="IPR051588">
    <property type="entry name" value="Cobalamin_Transport"/>
</dbReference>
<proteinExistence type="predicted"/>
<evidence type="ECO:0000313" key="3">
    <source>
        <dbReference type="RefSeq" id="XP_031571975.1"/>
    </source>
</evidence>
<dbReference type="Proteomes" id="UP000515163">
    <property type="component" value="Unplaced"/>
</dbReference>
<evidence type="ECO:0000259" key="1">
    <source>
        <dbReference type="Pfam" id="PF14478"/>
    </source>
</evidence>
<dbReference type="PANTHER" id="PTHR10559">
    <property type="entry name" value="TRANSCOBALAMIN-1/GASTRIC INTRINSIC FACTOR"/>
    <property type="match status" value="1"/>
</dbReference>
<dbReference type="InterPro" id="IPR027954">
    <property type="entry name" value="Transcobalamin-like_C"/>
</dbReference>
<keyword evidence="2" id="KW-1185">Reference proteome</keyword>
<dbReference type="RefSeq" id="XP_031571975.1">
    <property type="nucleotide sequence ID" value="XM_031716115.1"/>
</dbReference>
<dbReference type="KEGG" id="aten:116306082"/>
<dbReference type="GeneID" id="116306082"/>
<reference evidence="3" key="1">
    <citation type="submission" date="2025-08" db="UniProtKB">
        <authorList>
            <consortium name="RefSeq"/>
        </authorList>
    </citation>
    <scope>IDENTIFICATION</scope>
    <source>
        <tissue evidence="3">Tentacle</tissue>
    </source>
</reference>
<protein>
    <submittedName>
        <fullName evidence="3">Uncharacterized protein LOC116306082 isoform X1</fullName>
    </submittedName>
</protein>
<dbReference type="Gene3D" id="2.170.130.30">
    <property type="match status" value="2"/>
</dbReference>
<feature type="domain" description="Transcobalamin-like C-terminal" evidence="1">
    <location>
        <begin position="162"/>
        <end position="240"/>
    </location>
</feature>